<comment type="similarity">
    <text evidence="1">Belongs to the TolB family.</text>
</comment>
<dbReference type="InterPro" id="IPR011042">
    <property type="entry name" value="6-blade_b-propeller_TolB-like"/>
</dbReference>
<reference evidence="2 3" key="1">
    <citation type="submission" date="2016-10" db="EMBL/GenBank/DDBJ databases">
        <authorList>
            <person name="de Groot N.N."/>
        </authorList>
    </citation>
    <scope>NUCLEOTIDE SEQUENCE [LARGE SCALE GENOMIC DNA]</scope>
    <source>
        <strain evidence="2 3">DSM 17794</strain>
    </source>
</reference>
<organism evidence="2 3">
    <name type="scientific">Salegentibacter flavus</name>
    <dbReference type="NCBI Taxonomy" id="287099"/>
    <lineage>
        <taxon>Bacteria</taxon>
        <taxon>Pseudomonadati</taxon>
        <taxon>Bacteroidota</taxon>
        <taxon>Flavobacteriia</taxon>
        <taxon>Flavobacteriales</taxon>
        <taxon>Flavobacteriaceae</taxon>
        <taxon>Salegentibacter</taxon>
    </lineage>
</organism>
<evidence type="ECO:0000313" key="3">
    <source>
        <dbReference type="Proteomes" id="UP000199153"/>
    </source>
</evidence>
<dbReference type="PANTHER" id="PTHR36842:SF1">
    <property type="entry name" value="PROTEIN TOLB"/>
    <property type="match status" value="1"/>
</dbReference>
<dbReference type="EMBL" id="FOVL01000026">
    <property type="protein sequence ID" value="SFN92302.1"/>
    <property type="molecule type" value="Genomic_DNA"/>
</dbReference>
<dbReference type="RefSeq" id="WP_093411287.1">
    <property type="nucleotide sequence ID" value="NZ_FOVL01000026.1"/>
</dbReference>
<proteinExistence type="inferred from homology"/>
<accession>A0A1I5CZA8</accession>
<dbReference type="Pfam" id="PF07676">
    <property type="entry name" value="PD40"/>
    <property type="match status" value="3"/>
</dbReference>
<dbReference type="SUPFAM" id="SSF82171">
    <property type="entry name" value="DPP6 N-terminal domain-like"/>
    <property type="match status" value="1"/>
</dbReference>
<dbReference type="Gene3D" id="2.120.10.30">
    <property type="entry name" value="TolB, C-terminal domain"/>
    <property type="match status" value="1"/>
</dbReference>
<name>A0A1I5CZA8_9FLAO</name>
<evidence type="ECO:0000256" key="1">
    <source>
        <dbReference type="ARBA" id="ARBA00009820"/>
    </source>
</evidence>
<dbReference type="InterPro" id="IPR011659">
    <property type="entry name" value="WD40"/>
</dbReference>
<sequence>MKKLIPGSFLLALLISAVPFENQISQYLDTIERDFGIFENEVTIGETTSIGELEYNPKLQEYSFLFSEDQKSGESHPFHYLYKSIQGDFILRAHLSFEDDTGSGSNAGWIIRNNLSSKSAEVIAQVNNLGTASLESHAMEGLKSEEIQVPLAKVNVLQLEKRGDVYYFSSAKFGEPFTTVKIENENLRNELFAGLFFDPGSEGANGKVIVNNVRIIKPAGPDFEQYQEYLGSNLEILNVETGNRKVLYTSAHSIQAPNWVNKDRDLVYNSNGYLYRYDLNSERVEQIETGFAINNNNDHVFSFDESILGISHHNQEDGGVSSLYIMDPAGDTLPQKITKDGVGASYLHGISPDNKTLLFTGERKGKMDIYSIDIETKKEIQLTDTDYLDDGSEYSSDGEYIYFNSNRNGKMHLWRMKPDGSEQEQLTFDPNHNDWFPHISPDGKWIAFISFPPEIDSGDHPFYQHCLLRLMPVDGGEPKVIAYIYGGQGTINVPSWSKDSKHIAFVTNTACY</sequence>
<evidence type="ECO:0000313" key="2">
    <source>
        <dbReference type="EMBL" id="SFN92302.1"/>
    </source>
</evidence>
<protein>
    <submittedName>
        <fullName evidence="2">WD40-like Beta Propeller Repeat</fullName>
    </submittedName>
</protein>
<gene>
    <name evidence="2" type="ORF">SAMN05660413_03096</name>
</gene>
<dbReference type="STRING" id="287099.SAMN05660413_03096"/>
<dbReference type="Proteomes" id="UP000199153">
    <property type="component" value="Unassembled WGS sequence"/>
</dbReference>
<dbReference type="AlphaFoldDB" id="A0A1I5CZA8"/>
<keyword evidence="3" id="KW-1185">Reference proteome</keyword>
<dbReference type="PANTHER" id="PTHR36842">
    <property type="entry name" value="PROTEIN TOLB HOMOLOG"/>
    <property type="match status" value="1"/>
</dbReference>
<dbReference type="OrthoDB" id="8432779at2"/>